<sequence length="445" mass="52470">MPKLKTKYNLKNKRHKCSLCQKCYTYPCQLTVHLREHTGEKPFPCLWCDKSFKIINALMQHILVHTNERPYFCQKCPESFTKAKSLSRHNNQKPSICGKISVQPKSAHKCSVCQKNFRFPSQLTKHFRSHTGERPFPCKICKIEFKDQSNLVQHLNCHSNKRPFSCIWCEKSFKTIYPLFNHIGIHTKEKPYFCKKCPESYSSLAALNLHDYRSHGDGIKSQCKVCTKWFYGVNYLKIHMRCHSGEKPFSCSICGRNFSRNDTLTAHFAVHEEKKFGCTKCPKTFRFKSNLTTYLRNIHSSLRPYDCKICGKCYATKGRRDEHLTSHLNEKPYQCPKCGRRFAKRQSLSYHITGFHENRKDMKCSKCPRCFVDKASLKKHFMKVHCEPGERKFGCLFCDRRYFYQNDFYAHLRLHVNETPWFCKLCPYSSRNDSNLQGHIKRAHK</sequence>
<evidence type="ECO:0000256" key="2">
    <source>
        <dbReference type="ARBA" id="ARBA00022723"/>
    </source>
</evidence>
<evidence type="ECO:0000313" key="12">
    <source>
        <dbReference type="EMBL" id="CAL8129161.1"/>
    </source>
</evidence>
<comment type="caution">
    <text evidence="12">The sequence shown here is derived from an EMBL/GenBank/DDBJ whole genome shotgun (WGS) entry which is preliminary data.</text>
</comment>
<name>A0ABP1RJN0_9HEXA</name>
<feature type="domain" description="C2H2-type" evidence="11">
    <location>
        <begin position="333"/>
        <end position="361"/>
    </location>
</feature>
<evidence type="ECO:0000256" key="10">
    <source>
        <dbReference type="PROSITE-ProRule" id="PRU00042"/>
    </source>
</evidence>
<feature type="domain" description="C2H2-type" evidence="11">
    <location>
        <begin position="15"/>
        <end position="42"/>
    </location>
</feature>
<feature type="domain" description="C2H2-type" evidence="11">
    <location>
        <begin position="108"/>
        <end position="135"/>
    </location>
</feature>
<feature type="domain" description="C2H2-type" evidence="11">
    <location>
        <begin position="249"/>
        <end position="276"/>
    </location>
</feature>
<evidence type="ECO:0000256" key="6">
    <source>
        <dbReference type="ARBA" id="ARBA00023015"/>
    </source>
</evidence>
<feature type="domain" description="C2H2-type" evidence="11">
    <location>
        <begin position="43"/>
        <end position="70"/>
    </location>
</feature>
<feature type="domain" description="C2H2-type" evidence="11">
    <location>
        <begin position="362"/>
        <end position="390"/>
    </location>
</feature>
<evidence type="ECO:0000256" key="3">
    <source>
        <dbReference type="ARBA" id="ARBA00022737"/>
    </source>
</evidence>
<dbReference type="EMBL" id="CAXLJM020000076">
    <property type="protein sequence ID" value="CAL8129161.1"/>
    <property type="molecule type" value="Genomic_DNA"/>
</dbReference>
<keyword evidence="7" id="KW-0238">DNA-binding</keyword>
<feature type="domain" description="C2H2-type" evidence="11">
    <location>
        <begin position="164"/>
        <end position="191"/>
    </location>
</feature>
<keyword evidence="3" id="KW-0677">Repeat</keyword>
<dbReference type="Proteomes" id="UP001642540">
    <property type="component" value="Unassembled WGS sequence"/>
</dbReference>
<reference evidence="12 13" key="1">
    <citation type="submission" date="2024-08" db="EMBL/GenBank/DDBJ databases">
        <authorList>
            <person name="Cucini C."/>
            <person name="Frati F."/>
        </authorList>
    </citation>
    <scope>NUCLEOTIDE SEQUENCE [LARGE SCALE GENOMIC DNA]</scope>
</reference>
<feature type="domain" description="C2H2-type" evidence="11">
    <location>
        <begin position="221"/>
        <end position="248"/>
    </location>
</feature>
<keyword evidence="5" id="KW-0862">Zinc</keyword>
<dbReference type="PROSITE" id="PS00028">
    <property type="entry name" value="ZINC_FINGER_C2H2_1"/>
    <property type="match status" value="12"/>
</dbReference>
<dbReference type="InterPro" id="IPR036236">
    <property type="entry name" value="Znf_C2H2_sf"/>
</dbReference>
<feature type="domain" description="C2H2-type" evidence="11">
    <location>
        <begin position="276"/>
        <end position="304"/>
    </location>
</feature>
<keyword evidence="8" id="KW-0804">Transcription</keyword>
<dbReference type="PANTHER" id="PTHR24384:SF189">
    <property type="entry name" value="C2H2-TYPE DOMAIN-CONTAINING PROTEIN-RELATED"/>
    <property type="match status" value="1"/>
</dbReference>
<feature type="domain" description="C2H2-type" evidence="11">
    <location>
        <begin position="393"/>
        <end position="420"/>
    </location>
</feature>
<evidence type="ECO:0000256" key="7">
    <source>
        <dbReference type="ARBA" id="ARBA00023125"/>
    </source>
</evidence>
<evidence type="ECO:0000256" key="9">
    <source>
        <dbReference type="ARBA" id="ARBA00023242"/>
    </source>
</evidence>
<dbReference type="PROSITE" id="PS50157">
    <property type="entry name" value="ZINC_FINGER_C2H2_2"/>
    <property type="match status" value="12"/>
</dbReference>
<evidence type="ECO:0000259" key="11">
    <source>
        <dbReference type="PROSITE" id="PS50157"/>
    </source>
</evidence>
<feature type="domain" description="C2H2-type" evidence="11">
    <location>
        <begin position="136"/>
        <end position="163"/>
    </location>
</feature>
<keyword evidence="4 10" id="KW-0863">Zinc-finger</keyword>
<feature type="domain" description="C2H2-type" evidence="11">
    <location>
        <begin position="305"/>
        <end position="332"/>
    </location>
</feature>
<dbReference type="SMART" id="SM00355">
    <property type="entry name" value="ZnF_C2H2"/>
    <property type="match status" value="15"/>
</dbReference>
<dbReference type="InterPro" id="IPR050752">
    <property type="entry name" value="C2H2-ZF_domain"/>
</dbReference>
<dbReference type="Pfam" id="PF12874">
    <property type="entry name" value="zf-met"/>
    <property type="match status" value="1"/>
</dbReference>
<dbReference type="Pfam" id="PF00096">
    <property type="entry name" value="zf-C2H2"/>
    <property type="match status" value="4"/>
</dbReference>
<accession>A0ABP1RJN0</accession>
<gene>
    <name evidence="12" type="ORF">ODALV1_LOCUS22924</name>
</gene>
<proteinExistence type="predicted"/>
<keyword evidence="2" id="KW-0479">Metal-binding</keyword>
<evidence type="ECO:0000313" key="13">
    <source>
        <dbReference type="Proteomes" id="UP001642540"/>
    </source>
</evidence>
<evidence type="ECO:0000256" key="4">
    <source>
        <dbReference type="ARBA" id="ARBA00022771"/>
    </source>
</evidence>
<keyword evidence="13" id="KW-1185">Reference proteome</keyword>
<evidence type="ECO:0000256" key="5">
    <source>
        <dbReference type="ARBA" id="ARBA00022833"/>
    </source>
</evidence>
<keyword evidence="6" id="KW-0805">Transcription regulation</keyword>
<evidence type="ECO:0000256" key="1">
    <source>
        <dbReference type="ARBA" id="ARBA00004123"/>
    </source>
</evidence>
<dbReference type="PANTHER" id="PTHR24384">
    <property type="entry name" value="FINGER PUTATIVE TRANSCRIPTION FACTOR FAMILY-RELATED"/>
    <property type="match status" value="1"/>
</dbReference>
<dbReference type="InterPro" id="IPR013087">
    <property type="entry name" value="Znf_C2H2_type"/>
</dbReference>
<protein>
    <recommendedName>
        <fullName evidence="11">C2H2-type domain-containing protein</fullName>
    </recommendedName>
</protein>
<evidence type="ECO:0000256" key="8">
    <source>
        <dbReference type="ARBA" id="ARBA00023163"/>
    </source>
</evidence>
<organism evidence="12 13">
    <name type="scientific">Orchesella dallaii</name>
    <dbReference type="NCBI Taxonomy" id="48710"/>
    <lineage>
        <taxon>Eukaryota</taxon>
        <taxon>Metazoa</taxon>
        <taxon>Ecdysozoa</taxon>
        <taxon>Arthropoda</taxon>
        <taxon>Hexapoda</taxon>
        <taxon>Collembola</taxon>
        <taxon>Entomobryomorpha</taxon>
        <taxon>Entomobryoidea</taxon>
        <taxon>Orchesellidae</taxon>
        <taxon>Orchesellinae</taxon>
        <taxon>Orchesella</taxon>
    </lineage>
</organism>
<dbReference type="Gene3D" id="3.30.160.60">
    <property type="entry name" value="Classic Zinc Finger"/>
    <property type="match status" value="12"/>
</dbReference>
<comment type="subcellular location">
    <subcellularLocation>
        <location evidence="1">Nucleus</location>
    </subcellularLocation>
</comment>
<keyword evidence="9" id="KW-0539">Nucleus</keyword>
<dbReference type="SUPFAM" id="SSF57667">
    <property type="entry name" value="beta-beta-alpha zinc fingers"/>
    <property type="match status" value="8"/>
</dbReference>